<gene>
    <name evidence="1" type="ORF">F9L07_21920</name>
</gene>
<reference evidence="1 2" key="1">
    <citation type="submission" date="2019-09" db="EMBL/GenBank/DDBJ databases">
        <title>Pimelobacter sp. isolated from Paulinella.</title>
        <authorList>
            <person name="Jeong S.E."/>
        </authorList>
    </citation>
    <scope>NUCLEOTIDE SEQUENCE [LARGE SCALE GENOMIC DNA]</scope>
    <source>
        <strain evidence="1 2">Pch-N</strain>
    </source>
</reference>
<dbReference type="GO" id="GO:0016740">
    <property type="term" value="F:transferase activity"/>
    <property type="evidence" value="ECO:0007669"/>
    <property type="project" value="UniProtKB-KW"/>
</dbReference>
<sequence length="440" mass="48320">MSSPAGRPHVLYVAWGFPPMAGGGTYRTLATANTLVEVGFDVTVLTAERASFVGFTGVDPSLEEKIHPSIDVVRIPFERPTADFDVRHWPAERIADPKGWIERYEQQARAEFPEQPFGTWLTPMIAEVDRIHARRPVDLVIGSANPHVVLAAGDHLHRTHGVPHVIDHRDAWRLNCYLGVEVHADEPRVAELETRYMESAHRVWFVNEPIRQWHQALYPQAADKMRVVENGFDPGFAPAPHTTSAPADKPLRFAYIGTIGPRVPVEEFAMGWVEARQRVPELDGAQAELFGPMSHVRGRAELVAEAEPFGLHHRGPVAKADVAGVYDDADVLLLVLGAGRFVTSGKVYEYLAAGLPIVSVHEPGNGASDILRDYPLWFPVTDLTAGAIADALGAAARAARDADADLRARAVAFGEKYERSRQLTAPLTELFDDVTSGVRA</sequence>
<dbReference type="Proteomes" id="UP000449906">
    <property type="component" value="Unassembled WGS sequence"/>
</dbReference>
<dbReference type="SUPFAM" id="SSF53756">
    <property type="entry name" value="UDP-Glycosyltransferase/glycogen phosphorylase"/>
    <property type="match status" value="1"/>
</dbReference>
<dbReference type="RefSeq" id="WP_151581885.1">
    <property type="nucleotide sequence ID" value="NZ_CP182503.1"/>
</dbReference>
<evidence type="ECO:0000313" key="1">
    <source>
        <dbReference type="EMBL" id="KAB2808191.1"/>
    </source>
</evidence>
<accession>A0A7J5DSY3</accession>
<comment type="caution">
    <text evidence="1">The sequence shown here is derived from an EMBL/GenBank/DDBJ whole genome shotgun (WGS) entry which is preliminary data.</text>
</comment>
<organism evidence="1 2">
    <name type="scientific">Nocardioides simplex</name>
    <name type="common">Arthrobacter simplex</name>
    <dbReference type="NCBI Taxonomy" id="2045"/>
    <lineage>
        <taxon>Bacteria</taxon>
        <taxon>Bacillati</taxon>
        <taxon>Actinomycetota</taxon>
        <taxon>Actinomycetes</taxon>
        <taxon>Propionibacteriales</taxon>
        <taxon>Nocardioidaceae</taxon>
        <taxon>Pimelobacter</taxon>
    </lineage>
</organism>
<evidence type="ECO:0000313" key="2">
    <source>
        <dbReference type="Proteomes" id="UP000449906"/>
    </source>
</evidence>
<name>A0A7J5DSY3_NOCSI</name>
<keyword evidence="1" id="KW-0808">Transferase</keyword>
<protein>
    <submittedName>
        <fullName evidence="1">Glycosyltransferase family 4 protein</fullName>
    </submittedName>
</protein>
<dbReference type="EMBL" id="WBVM01000003">
    <property type="protein sequence ID" value="KAB2808191.1"/>
    <property type="molecule type" value="Genomic_DNA"/>
</dbReference>
<dbReference type="Gene3D" id="3.40.50.2000">
    <property type="entry name" value="Glycogen Phosphorylase B"/>
    <property type="match status" value="2"/>
</dbReference>
<proteinExistence type="predicted"/>
<dbReference type="AlphaFoldDB" id="A0A7J5DSY3"/>